<comment type="catalytic activity">
    <reaction evidence="3">
        <text>a ribonucleoside 5'-triphosphate + H2O = a ribonucleoside 5'-phosphate + diphosphate + H(+)</text>
        <dbReference type="Rhea" id="RHEA:23996"/>
        <dbReference type="ChEBI" id="CHEBI:15377"/>
        <dbReference type="ChEBI" id="CHEBI:15378"/>
        <dbReference type="ChEBI" id="CHEBI:33019"/>
        <dbReference type="ChEBI" id="CHEBI:58043"/>
        <dbReference type="ChEBI" id="CHEBI:61557"/>
        <dbReference type="EC" id="3.6.1.9"/>
    </reaction>
</comment>
<keyword evidence="2 3" id="KW-0378">Hydrolase</keyword>
<keyword evidence="3" id="KW-0546">Nucleotide metabolism</keyword>
<dbReference type="EC" id="3.6.1.9" evidence="3"/>
<reference evidence="4" key="1">
    <citation type="journal article" date="2021" name="PeerJ">
        <title>Extensive microbial diversity within the chicken gut microbiome revealed by metagenomics and culture.</title>
        <authorList>
            <person name="Gilroy R."/>
            <person name="Ravi A."/>
            <person name="Getino M."/>
            <person name="Pursley I."/>
            <person name="Horton D.L."/>
            <person name="Alikhan N.F."/>
            <person name="Baker D."/>
            <person name="Gharbi K."/>
            <person name="Hall N."/>
            <person name="Watson M."/>
            <person name="Adriaenssens E.M."/>
            <person name="Foster-Nyarko E."/>
            <person name="Jarju S."/>
            <person name="Secka A."/>
            <person name="Antonio M."/>
            <person name="Oren A."/>
            <person name="Chaudhuri R.R."/>
            <person name="La Ragione R."/>
            <person name="Hildebrand F."/>
            <person name="Pallen M.J."/>
        </authorList>
    </citation>
    <scope>NUCLEOTIDE SEQUENCE</scope>
    <source>
        <strain evidence="4">ChiHjej13B12-4958</strain>
    </source>
</reference>
<comment type="subcellular location">
    <subcellularLocation>
        <location evidence="3">Cytoplasm</location>
    </subcellularLocation>
</comment>
<comment type="catalytic activity">
    <reaction evidence="3">
        <text>a 2'-deoxyribonucleoside 5'-triphosphate + H2O = a 2'-deoxyribonucleoside 5'-phosphate + diphosphate + H(+)</text>
        <dbReference type="Rhea" id="RHEA:44644"/>
        <dbReference type="ChEBI" id="CHEBI:15377"/>
        <dbReference type="ChEBI" id="CHEBI:15378"/>
        <dbReference type="ChEBI" id="CHEBI:33019"/>
        <dbReference type="ChEBI" id="CHEBI:61560"/>
        <dbReference type="ChEBI" id="CHEBI:65317"/>
        <dbReference type="EC" id="3.6.1.9"/>
    </reaction>
</comment>
<gene>
    <name evidence="4" type="primary">maf</name>
    <name evidence="4" type="ORF">H9751_08080</name>
</gene>
<comment type="cofactor">
    <cofactor evidence="1 3">
        <name>a divalent metal cation</name>
        <dbReference type="ChEBI" id="CHEBI:60240"/>
    </cofactor>
</comment>
<name>A0A9D2QDC2_9CORY</name>
<keyword evidence="3" id="KW-0963">Cytoplasm</keyword>
<dbReference type="InterPro" id="IPR029001">
    <property type="entry name" value="ITPase-like_fam"/>
</dbReference>
<reference evidence="4" key="2">
    <citation type="submission" date="2021-04" db="EMBL/GenBank/DDBJ databases">
        <authorList>
            <person name="Gilroy R."/>
        </authorList>
    </citation>
    <scope>NUCLEOTIDE SEQUENCE</scope>
    <source>
        <strain evidence="4">ChiHjej13B12-4958</strain>
    </source>
</reference>
<evidence type="ECO:0000313" key="4">
    <source>
        <dbReference type="EMBL" id="HJC85486.1"/>
    </source>
</evidence>
<sequence>MAESAGSAESAPRIVLASSSPSRLSVLRSGGIEPLVLVPGVDEDAATAELHARHPDPSPAQVVAHLAAAKCAAVSEQFAGDIPSGSLVVAGDSMLLLDGQLQGKPHTVEKTVARWQQQRGRTASLITGHAFTNVMVDPDTGTTGFTPVETAVSETVVHFAEATDTDIRAYAETGEPLACAGAFTLEALGGWFIDRIEGDPSSVIGLSLPLVRQAITGAGRNVSDFWNAAG</sequence>
<dbReference type="InterPro" id="IPR003697">
    <property type="entry name" value="Maf-like"/>
</dbReference>
<comment type="similarity">
    <text evidence="3">Belongs to the Maf family.</text>
</comment>
<protein>
    <recommendedName>
        <fullName evidence="3">Nucleoside triphosphate pyrophosphatase</fullName>
        <ecNumber evidence="3">3.6.1.9</ecNumber>
    </recommendedName>
    <alternativeName>
        <fullName evidence="3">Nucleotide pyrophosphatase</fullName>
        <shortName evidence="3">Nucleotide PPase</shortName>
    </alternativeName>
</protein>
<dbReference type="HAMAP" id="MF_00528">
    <property type="entry name" value="Maf"/>
    <property type="match status" value="1"/>
</dbReference>
<dbReference type="NCBIfam" id="TIGR00172">
    <property type="entry name" value="maf"/>
    <property type="match status" value="1"/>
</dbReference>
<dbReference type="PANTHER" id="PTHR43213">
    <property type="entry name" value="BIFUNCTIONAL DTTP/UTP PYROPHOSPHATASE/METHYLTRANSFERASE PROTEIN-RELATED"/>
    <property type="match status" value="1"/>
</dbReference>
<dbReference type="Pfam" id="PF02545">
    <property type="entry name" value="Maf"/>
    <property type="match status" value="1"/>
</dbReference>
<dbReference type="SUPFAM" id="SSF52972">
    <property type="entry name" value="ITPase-like"/>
    <property type="match status" value="1"/>
</dbReference>
<dbReference type="CDD" id="cd00555">
    <property type="entry name" value="Maf"/>
    <property type="match status" value="1"/>
</dbReference>
<comment type="caution">
    <text evidence="3">Lacks conserved residue(s) required for the propagation of feature annotation.</text>
</comment>
<feature type="active site" description="Proton acceptor" evidence="3">
    <location>
        <position position="92"/>
    </location>
</feature>
<dbReference type="EMBL" id="DWVP01000019">
    <property type="protein sequence ID" value="HJC85486.1"/>
    <property type="molecule type" value="Genomic_DNA"/>
</dbReference>
<dbReference type="AlphaFoldDB" id="A0A9D2QDC2"/>
<comment type="function">
    <text evidence="3">Nucleoside triphosphate pyrophosphatase. May have a dual role in cell division arrest and in preventing the incorporation of modified nucleotides into cellular nucleic acids.</text>
</comment>
<dbReference type="GO" id="GO:0005737">
    <property type="term" value="C:cytoplasm"/>
    <property type="evidence" value="ECO:0007669"/>
    <property type="project" value="UniProtKB-SubCell"/>
</dbReference>
<organism evidence="4 5">
    <name type="scientific">Candidatus Corynebacterium faecigallinarum</name>
    <dbReference type="NCBI Taxonomy" id="2838528"/>
    <lineage>
        <taxon>Bacteria</taxon>
        <taxon>Bacillati</taxon>
        <taxon>Actinomycetota</taxon>
        <taxon>Actinomycetes</taxon>
        <taxon>Mycobacteriales</taxon>
        <taxon>Corynebacteriaceae</taxon>
        <taxon>Corynebacterium</taxon>
    </lineage>
</organism>
<dbReference type="Proteomes" id="UP000823858">
    <property type="component" value="Unassembled WGS sequence"/>
</dbReference>
<dbReference type="GO" id="GO:0047429">
    <property type="term" value="F:nucleoside triphosphate diphosphatase activity"/>
    <property type="evidence" value="ECO:0007669"/>
    <property type="project" value="UniProtKB-EC"/>
</dbReference>
<accession>A0A9D2QDC2</accession>
<dbReference type="PIRSF" id="PIRSF006305">
    <property type="entry name" value="Maf"/>
    <property type="match status" value="1"/>
</dbReference>
<evidence type="ECO:0000256" key="1">
    <source>
        <dbReference type="ARBA" id="ARBA00001968"/>
    </source>
</evidence>
<evidence type="ECO:0000313" key="5">
    <source>
        <dbReference type="Proteomes" id="UP000823858"/>
    </source>
</evidence>
<evidence type="ECO:0000256" key="2">
    <source>
        <dbReference type="ARBA" id="ARBA00022801"/>
    </source>
</evidence>
<dbReference type="GO" id="GO:0009117">
    <property type="term" value="P:nucleotide metabolic process"/>
    <property type="evidence" value="ECO:0007669"/>
    <property type="project" value="UniProtKB-KW"/>
</dbReference>
<evidence type="ECO:0000256" key="3">
    <source>
        <dbReference type="HAMAP-Rule" id="MF_00528"/>
    </source>
</evidence>
<dbReference type="Gene3D" id="3.90.950.10">
    <property type="match status" value="1"/>
</dbReference>
<proteinExistence type="inferred from homology"/>
<dbReference type="PANTHER" id="PTHR43213:SF5">
    <property type="entry name" value="BIFUNCTIONAL DTTP_UTP PYROPHOSPHATASE_METHYLTRANSFERASE PROTEIN-RELATED"/>
    <property type="match status" value="1"/>
</dbReference>
<comment type="caution">
    <text evidence="4">The sequence shown here is derived from an EMBL/GenBank/DDBJ whole genome shotgun (WGS) entry which is preliminary data.</text>
</comment>